<dbReference type="Gene3D" id="1.10.10.10">
    <property type="entry name" value="Winged helix-like DNA-binding domain superfamily/Winged helix DNA-binding domain"/>
    <property type="match status" value="1"/>
</dbReference>
<dbReference type="InterPro" id="IPR003489">
    <property type="entry name" value="RHF/RaiA"/>
</dbReference>
<name>A0A7V5NZQ5_9BACT</name>
<proteinExistence type="predicted"/>
<protein>
    <recommendedName>
        <fullName evidence="1">RNA polymerase sigma factor 70 region 4 type 2 domain-containing protein</fullName>
    </recommendedName>
</protein>
<organism evidence="2">
    <name type="scientific">Thermodesulfatator atlanticus</name>
    <dbReference type="NCBI Taxonomy" id="501497"/>
    <lineage>
        <taxon>Bacteria</taxon>
        <taxon>Pseudomonadati</taxon>
        <taxon>Thermodesulfobacteriota</taxon>
        <taxon>Thermodesulfobacteria</taxon>
        <taxon>Thermodesulfobacteriales</taxon>
        <taxon>Thermodesulfatatoraceae</taxon>
        <taxon>Thermodesulfatator</taxon>
    </lineage>
</organism>
<dbReference type="Pfam" id="PF08281">
    <property type="entry name" value="Sigma70_r4_2"/>
    <property type="match status" value="1"/>
</dbReference>
<dbReference type="InterPro" id="IPR013249">
    <property type="entry name" value="RNA_pol_sigma70_r4_t2"/>
</dbReference>
<dbReference type="InterPro" id="IPR036388">
    <property type="entry name" value="WH-like_DNA-bd_sf"/>
</dbReference>
<feature type="domain" description="RNA polymerase sigma factor 70 region 4 type 2" evidence="1">
    <location>
        <begin position="277"/>
        <end position="321"/>
    </location>
</feature>
<accession>A0A7V5NZQ5</accession>
<dbReference type="Proteomes" id="UP000886101">
    <property type="component" value="Unassembled WGS sequence"/>
</dbReference>
<sequence length="352" mass="41569">MQYHVTYRDINPADKKLAERYVAKLIERFEKLTKKFDPDLVHLRVVVEGIEKKKRYFVQLTLSVPQAVLSARGEHKQMKTAFKMAREKLEKELARHLAELRGEHIYKRRQHYVQEMAKALPELAVDKQADLKERFLDRLRPLLRDLYRMARREILFHQLTGELPPEYLDPSEVVDEAVLWAYEHYDQIVAMGDLAHALHKKIVEIIRREIAKVREEGHVAIPIEDTVPLDDVRYKLKEDFESPYFVEFERLRWEDVLPAGEVVEPEEELSAEELSNLIMRELSRVPEEKRQAFVWHVLDGLSVTEIAKLQGRDEEEVEKDIEEVRAYIRSRWQALAAKPKEVEEETEKQMGA</sequence>
<dbReference type="InterPro" id="IPR036567">
    <property type="entry name" value="RHF-like"/>
</dbReference>
<dbReference type="Gene3D" id="3.30.160.100">
    <property type="entry name" value="Ribosome hibernation promotion factor-like"/>
    <property type="match status" value="1"/>
</dbReference>
<dbReference type="SUPFAM" id="SSF88659">
    <property type="entry name" value="Sigma3 and sigma4 domains of RNA polymerase sigma factors"/>
    <property type="match status" value="1"/>
</dbReference>
<dbReference type="Pfam" id="PF02482">
    <property type="entry name" value="Ribosomal_S30AE"/>
    <property type="match status" value="1"/>
</dbReference>
<dbReference type="SUPFAM" id="SSF69754">
    <property type="entry name" value="Ribosome binding protein Y (YfiA homologue)"/>
    <property type="match status" value="1"/>
</dbReference>
<dbReference type="InterPro" id="IPR013324">
    <property type="entry name" value="RNA_pol_sigma_r3/r4-like"/>
</dbReference>
<comment type="caution">
    <text evidence="2">The sequence shown here is derived from an EMBL/GenBank/DDBJ whole genome shotgun (WGS) entry which is preliminary data.</text>
</comment>
<dbReference type="GO" id="GO:0006352">
    <property type="term" value="P:DNA-templated transcription initiation"/>
    <property type="evidence" value="ECO:0007669"/>
    <property type="project" value="InterPro"/>
</dbReference>
<evidence type="ECO:0000313" key="2">
    <source>
        <dbReference type="EMBL" id="HHI97227.1"/>
    </source>
</evidence>
<dbReference type="GO" id="GO:0003677">
    <property type="term" value="F:DNA binding"/>
    <property type="evidence" value="ECO:0007669"/>
    <property type="project" value="InterPro"/>
</dbReference>
<dbReference type="AlphaFoldDB" id="A0A7V5NZQ5"/>
<dbReference type="EMBL" id="DROK01000151">
    <property type="protein sequence ID" value="HHI97227.1"/>
    <property type="molecule type" value="Genomic_DNA"/>
</dbReference>
<reference evidence="2" key="1">
    <citation type="journal article" date="2020" name="mSystems">
        <title>Genome- and Community-Level Interaction Insights into Carbon Utilization and Element Cycling Functions of Hydrothermarchaeota in Hydrothermal Sediment.</title>
        <authorList>
            <person name="Zhou Z."/>
            <person name="Liu Y."/>
            <person name="Xu W."/>
            <person name="Pan J."/>
            <person name="Luo Z.H."/>
            <person name="Li M."/>
        </authorList>
    </citation>
    <scope>NUCLEOTIDE SEQUENCE [LARGE SCALE GENOMIC DNA]</scope>
    <source>
        <strain evidence="2">HyVt-533</strain>
    </source>
</reference>
<evidence type="ECO:0000259" key="1">
    <source>
        <dbReference type="Pfam" id="PF08281"/>
    </source>
</evidence>
<gene>
    <name evidence="2" type="ORF">ENJ96_05180</name>
</gene>
<dbReference type="GO" id="GO:0016987">
    <property type="term" value="F:sigma factor activity"/>
    <property type="evidence" value="ECO:0007669"/>
    <property type="project" value="InterPro"/>
</dbReference>